<evidence type="ECO:0000256" key="6">
    <source>
        <dbReference type="SAM" id="Phobius"/>
    </source>
</evidence>
<feature type="transmembrane region" description="Helical" evidence="6">
    <location>
        <begin position="387"/>
        <end position="404"/>
    </location>
</feature>
<evidence type="ECO:0000256" key="2">
    <source>
        <dbReference type="ARBA" id="ARBA00022475"/>
    </source>
</evidence>
<sequence>MNSTRRPAMLPRVILASLATRKTSAALIVAAIALSLVMILGIERLRHQVHANFASTVSGMDLIVSARGGPTNILLYSVFHLSEPTAGIEWSTVEHLAAHPKVKWWIPISLGDFHRGFPVVATNDSYLEHYRYGRDRPLELATGKWLAGPDQVVLGSDVARRLGYGPGASVVLAHGSGGGPAIIKHADHPFTVSGVLAPTGTPVDQGLYISLQAMALIHSGGRYAYPTPGGPAASDMPDSVNAVMLGLKQRTAILGLQRELSNYDGEPLSAIIPGVELQRLWRMTANVENALRAASVAVFLVALLVLISTVLAALEGRRHELAVLRAAGAGRGTVYGVIVGESLCLTLAGCVSGVLILFAAQLILAPWALTEWSLRLPSYLLAGRELPLVAAVLLAGSLAGLLPAEKAFRNSLADGLTPRS</sequence>
<accession>A0ABY2XLT7</accession>
<dbReference type="InterPro" id="IPR003838">
    <property type="entry name" value="ABC3_permease_C"/>
</dbReference>
<evidence type="ECO:0000256" key="1">
    <source>
        <dbReference type="ARBA" id="ARBA00004651"/>
    </source>
</evidence>
<proteinExistence type="predicted"/>
<dbReference type="Pfam" id="PF02687">
    <property type="entry name" value="FtsX"/>
    <property type="match status" value="1"/>
</dbReference>
<organism evidence="9 10">
    <name type="scientific">Alloalcanivorax gelatiniphagus</name>
    <dbReference type="NCBI Taxonomy" id="1194167"/>
    <lineage>
        <taxon>Bacteria</taxon>
        <taxon>Pseudomonadati</taxon>
        <taxon>Pseudomonadota</taxon>
        <taxon>Gammaproteobacteria</taxon>
        <taxon>Oceanospirillales</taxon>
        <taxon>Alcanivoracaceae</taxon>
        <taxon>Alloalcanivorax</taxon>
    </lineage>
</organism>
<evidence type="ECO:0000313" key="9">
    <source>
        <dbReference type="EMBL" id="TMW12765.1"/>
    </source>
</evidence>
<evidence type="ECO:0000259" key="8">
    <source>
        <dbReference type="Pfam" id="PF12704"/>
    </source>
</evidence>
<feature type="domain" description="MacB-like periplasmic core" evidence="8">
    <location>
        <begin position="26"/>
        <end position="218"/>
    </location>
</feature>
<evidence type="ECO:0000256" key="3">
    <source>
        <dbReference type="ARBA" id="ARBA00022692"/>
    </source>
</evidence>
<protein>
    <submittedName>
        <fullName evidence="9">ABC transporter permease</fullName>
    </submittedName>
</protein>
<evidence type="ECO:0000256" key="5">
    <source>
        <dbReference type="ARBA" id="ARBA00023136"/>
    </source>
</evidence>
<reference evidence="9 10" key="1">
    <citation type="submission" date="2019-05" db="EMBL/GenBank/DDBJ databases">
        <title>Genome of Alcanivorax gelatiniphagus, an oil degrading marine bacteria.</title>
        <authorList>
            <person name="Kwon K.K."/>
        </authorList>
    </citation>
    <scope>NUCLEOTIDE SEQUENCE [LARGE SCALE GENOMIC DNA]</scope>
    <source>
        <strain evidence="9 10">MEBiC 08158</strain>
    </source>
</reference>
<keyword evidence="10" id="KW-1185">Reference proteome</keyword>
<feature type="transmembrane region" description="Helical" evidence="6">
    <location>
        <begin position="293"/>
        <end position="314"/>
    </location>
</feature>
<comment type="subcellular location">
    <subcellularLocation>
        <location evidence="1">Cell membrane</location>
        <topology evidence="1">Multi-pass membrane protein</topology>
    </subcellularLocation>
</comment>
<dbReference type="Pfam" id="PF12704">
    <property type="entry name" value="MacB_PCD"/>
    <property type="match status" value="1"/>
</dbReference>
<feature type="domain" description="ABC3 transporter permease C-terminal" evidence="7">
    <location>
        <begin position="294"/>
        <end position="409"/>
    </location>
</feature>
<keyword evidence="4 6" id="KW-1133">Transmembrane helix</keyword>
<dbReference type="Proteomes" id="UP000739180">
    <property type="component" value="Unassembled WGS sequence"/>
</dbReference>
<evidence type="ECO:0000256" key="4">
    <source>
        <dbReference type="ARBA" id="ARBA00022989"/>
    </source>
</evidence>
<keyword evidence="2" id="KW-1003">Cell membrane</keyword>
<gene>
    <name evidence="9" type="ORF">FGS76_09785</name>
</gene>
<feature type="transmembrane region" description="Helical" evidence="6">
    <location>
        <begin position="334"/>
        <end position="367"/>
    </location>
</feature>
<evidence type="ECO:0000313" key="10">
    <source>
        <dbReference type="Proteomes" id="UP000739180"/>
    </source>
</evidence>
<dbReference type="PANTHER" id="PTHR43738">
    <property type="entry name" value="ABC TRANSPORTER, MEMBRANE PROTEIN"/>
    <property type="match status" value="1"/>
</dbReference>
<dbReference type="InterPro" id="IPR051125">
    <property type="entry name" value="ABC-4/HrtB_transporter"/>
</dbReference>
<keyword evidence="3 6" id="KW-0812">Transmembrane</keyword>
<keyword evidence="5 6" id="KW-0472">Membrane</keyword>
<dbReference type="EMBL" id="VCQT01000030">
    <property type="protein sequence ID" value="TMW12765.1"/>
    <property type="molecule type" value="Genomic_DNA"/>
</dbReference>
<name>A0ABY2XLT7_9GAMM</name>
<dbReference type="PANTHER" id="PTHR43738:SF2">
    <property type="entry name" value="ABC TRANSPORTER PERMEASE"/>
    <property type="match status" value="1"/>
</dbReference>
<comment type="caution">
    <text evidence="9">The sequence shown here is derived from an EMBL/GenBank/DDBJ whole genome shotgun (WGS) entry which is preliminary data.</text>
</comment>
<dbReference type="InterPro" id="IPR025857">
    <property type="entry name" value="MacB_PCD"/>
</dbReference>
<evidence type="ECO:0000259" key="7">
    <source>
        <dbReference type="Pfam" id="PF02687"/>
    </source>
</evidence>